<name>A0A3D8GPU6_9BACI</name>
<keyword evidence="7 10" id="KW-1133">Transmembrane helix</keyword>
<evidence type="ECO:0000256" key="8">
    <source>
        <dbReference type="ARBA" id="ARBA00023136"/>
    </source>
</evidence>
<feature type="transmembrane region" description="Helical" evidence="10">
    <location>
        <begin position="68"/>
        <end position="96"/>
    </location>
</feature>
<evidence type="ECO:0000256" key="9">
    <source>
        <dbReference type="ARBA" id="ARBA00037230"/>
    </source>
</evidence>
<keyword evidence="6" id="KW-0201">Cytochrome c-type biogenesis</keyword>
<comment type="caution">
    <text evidence="13">The sequence shown here is derived from an EMBL/GenBank/DDBJ whole genome shotgun (WGS) entry which is preliminary data.</text>
</comment>
<feature type="transmembrane region" description="Helical" evidence="10">
    <location>
        <begin position="410"/>
        <end position="427"/>
    </location>
</feature>
<organism evidence="13 14">
    <name type="scientific">Neobacillus piezotolerans</name>
    <dbReference type="NCBI Taxonomy" id="2259171"/>
    <lineage>
        <taxon>Bacteria</taxon>
        <taxon>Bacillati</taxon>
        <taxon>Bacillota</taxon>
        <taxon>Bacilli</taxon>
        <taxon>Bacillales</taxon>
        <taxon>Bacillaceae</taxon>
        <taxon>Neobacillus</taxon>
    </lineage>
</organism>
<dbReference type="EMBL" id="QNQT01000006">
    <property type="protein sequence ID" value="RDU36302.1"/>
    <property type="molecule type" value="Genomic_DNA"/>
</dbReference>
<evidence type="ECO:0000313" key="14">
    <source>
        <dbReference type="Proteomes" id="UP000257144"/>
    </source>
</evidence>
<comment type="similarity">
    <text evidence="2">Belongs to the CcmF/CycK/Ccl1/NrfE/CcsA family.</text>
</comment>
<gene>
    <name evidence="13" type="ORF">DRW41_13990</name>
</gene>
<feature type="transmembrane region" description="Helical" evidence="10">
    <location>
        <begin position="260"/>
        <end position="281"/>
    </location>
</feature>
<keyword evidence="14" id="KW-1185">Reference proteome</keyword>
<dbReference type="InterPro" id="IPR032523">
    <property type="entry name" value="CcmF_C"/>
</dbReference>
<comment type="function">
    <text evidence="9">Required for the biogenesis of c-type cytochromes. Possible subunit of a heme lyase.</text>
</comment>
<keyword evidence="4" id="KW-0997">Cell inner membrane</keyword>
<feature type="transmembrane region" description="Helical" evidence="10">
    <location>
        <begin position="293"/>
        <end position="313"/>
    </location>
</feature>
<feature type="transmembrane region" description="Helical" evidence="10">
    <location>
        <begin position="341"/>
        <end position="359"/>
    </location>
</feature>
<dbReference type="PANTHER" id="PTHR43653">
    <property type="entry name" value="CYTOCHROME C ASSEMBLY PROTEIN-RELATED"/>
    <property type="match status" value="1"/>
</dbReference>
<dbReference type="InterPro" id="IPR002541">
    <property type="entry name" value="Cyt_c_assembly"/>
</dbReference>
<dbReference type="PANTHER" id="PTHR43653:SF1">
    <property type="entry name" value="CYTOCHROME C-TYPE BIOGENESIS PROTEIN CCMF"/>
    <property type="match status" value="1"/>
</dbReference>
<feature type="transmembrane region" description="Helical" evidence="10">
    <location>
        <begin position="433"/>
        <end position="452"/>
    </location>
</feature>
<evidence type="ECO:0000256" key="10">
    <source>
        <dbReference type="SAM" id="Phobius"/>
    </source>
</evidence>
<reference evidence="13 14" key="1">
    <citation type="submission" date="2018-07" db="EMBL/GenBank/DDBJ databases">
        <title>Bacillus sp. YLB-04 draft genome sequence.</title>
        <authorList>
            <person name="Yu L."/>
            <person name="Tang X."/>
        </authorList>
    </citation>
    <scope>NUCLEOTIDE SEQUENCE [LARGE SCALE GENOMIC DNA]</scope>
    <source>
        <strain evidence="13 14">YLB-04</strain>
    </source>
</reference>
<keyword evidence="13" id="KW-0456">Lyase</keyword>
<dbReference type="PRINTS" id="PR01410">
    <property type="entry name" value="CCBIOGENESIS"/>
</dbReference>
<evidence type="ECO:0000259" key="11">
    <source>
        <dbReference type="Pfam" id="PF01578"/>
    </source>
</evidence>
<keyword evidence="5 10" id="KW-0812">Transmembrane</keyword>
<dbReference type="InterPro" id="IPR003568">
    <property type="entry name" value="Cyt_c_biogenesis_CcmF"/>
</dbReference>
<dbReference type="Pfam" id="PF16327">
    <property type="entry name" value="CcmF_C"/>
    <property type="match status" value="1"/>
</dbReference>
<evidence type="ECO:0000256" key="7">
    <source>
        <dbReference type="ARBA" id="ARBA00022989"/>
    </source>
</evidence>
<feature type="transmembrane region" description="Helical" evidence="10">
    <location>
        <begin position="28"/>
        <end position="48"/>
    </location>
</feature>
<evidence type="ECO:0000256" key="2">
    <source>
        <dbReference type="ARBA" id="ARBA00009186"/>
    </source>
</evidence>
<comment type="subcellular location">
    <subcellularLocation>
        <location evidence="1">Cell inner membrane</location>
        <topology evidence="1">Multi-pass membrane protein</topology>
    </subcellularLocation>
</comment>
<dbReference type="OrthoDB" id="9761451at2"/>
<feature type="transmembrane region" description="Helical" evidence="10">
    <location>
        <begin position="161"/>
        <end position="180"/>
    </location>
</feature>
<keyword evidence="3" id="KW-1003">Cell membrane</keyword>
<feature type="transmembrane region" description="Helical" evidence="10">
    <location>
        <begin position="201"/>
        <end position="225"/>
    </location>
</feature>
<proteinExistence type="inferred from homology"/>
<evidence type="ECO:0000256" key="5">
    <source>
        <dbReference type="ARBA" id="ARBA00022692"/>
    </source>
</evidence>
<dbReference type="GO" id="GO:0020037">
    <property type="term" value="F:heme binding"/>
    <property type="evidence" value="ECO:0007669"/>
    <property type="project" value="InterPro"/>
</dbReference>
<evidence type="ECO:0000313" key="13">
    <source>
        <dbReference type="EMBL" id="RDU36302.1"/>
    </source>
</evidence>
<dbReference type="GO" id="GO:0017004">
    <property type="term" value="P:cytochrome complex assembly"/>
    <property type="evidence" value="ECO:0007669"/>
    <property type="project" value="UniProtKB-KW"/>
</dbReference>
<feature type="transmembrane region" description="Helical" evidence="10">
    <location>
        <begin position="231"/>
        <end position="248"/>
    </location>
</feature>
<feature type="domain" description="Cytochrome c-type biogenesis protein CcmF C-terminal" evidence="12">
    <location>
        <begin position="301"/>
        <end position="626"/>
    </location>
</feature>
<feature type="transmembrane region" description="Helical" evidence="10">
    <location>
        <begin position="606"/>
        <end position="627"/>
    </location>
</feature>
<evidence type="ECO:0000256" key="3">
    <source>
        <dbReference type="ARBA" id="ARBA00022475"/>
    </source>
</evidence>
<dbReference type="GO" id="GO:0015232">
    <property type="term" value="F:heme transmembrane transporter activity"/>
    <property type="evidence" value="ECO:0007669"/>
    <property type="project" value="InterPro"/>
</dbReference>
<evidence type="ECO:0000256" key="6">
    <source>
        <dbReference type="ARBA" id="ARBA00022748"/>
    </source>
</evidence>
<protein>
    <submittedName>
        <fullName evidence="13">Heme lyase CcmF/NrfE family subunit</fullName>
    </submittedName>
</protein>
<dbReference type="AlphaFoldDB" id="A0A3D8GPU6"/>
<dbReference type="PRINTS" id="PR01411">
    <property type="entry name" value="CCMFBIOGNSIS"/>
</dbReference>
<dbReference type="GO" id="GO:0016829">
    <property type="term" value="F:lyase activity"/>
    <property type="evidence" value="ECO:0007669"/>
    <property type="project" value="UniProtKB-KW"/>
</dbReference>
<evidence type="ECO:0000259" key="12">
    <source>
        <dbReference type="Pfam" id="PF16327"/>
    </source>
</evidence>
<dbReference type="Pfam" id="PF01578">
    <property type="entry name" value="Cytochrom_C_asm"/>
    <property type="match status" value="1"/>
</dbReference>
<feature type="domain" description="Cytochrome c assembly protein" evidence="11">
    <location>
        <begin position="76"/>
        <end position="279"/>
    </location>
</feature>
<feature type="transmembrane region" description="Helical" evidence="10">
    <location>
        <begin position="379"/>
        <end position="398"/>
    </location>
</feature>
<keyword evidence="8 10" id="KW-0472">Membrane</keyword>
<dbReference type="Proteomes" id="UP000257144">
    <property type="component" value="Unassembled WGS sequence"/>
</dbReference>
<dbReference type="InterPro" id="IPR003567">
    <property type="entry name" value="Cyt_c_biogenesis"/>
</dbReference>
<dbReference type="GO" id="GO:0005886">
    <property type="term" value="C:plasma membrane"/>
    <property type="evidence" value="ECO:0007669"/>
    <property type="project" value="UniProtKB-SubCell"/>
</dbReference>
<feature type="transmembrane region" description="Helical" evidence="10">
    <location>
        <begin position="108"/>
        <end position="128"/>
    </location>
</feature>
<accession>A0A3D8GPU6</accession>
<evidence type="ECO:0000256" key="4">
    <source>
        <dbReference type="ARBA" id="ARBA00022519"/>
    </source>
</evidence>
<sequence length="647" mass="71632">MLLSAYTVAATVRGIVKQSPQWLGSAKGAIFGVSLASISASGLLLYFLTAGRYEYTYVASYTNDALPFLYKLSAFWAGNAGSLLFWTLLLSLYTAIIGFSKNNKYSPYVLSVLALNLLFFFIVMLALANPFEMSDTVPPDGNGLNPMLQNPGMVIHPVTLYLGYVGLAVPFAFAMASLMLKSMDSAWLKLIRKWTLTSWMFLTAGNLIGAWWAYVELGWGGYWAWDPVENASFMPWLTVSAFLHSVMIQERKNMLRKWNLTLAILSYGLTLFGTFLVRSGILTSVHAFADSSLGTYFFIFLAFMVLFASYLVVSRNGLINSRSVPVTAYFSKESSFLLNNYILLAAAFAVFWGTIFPLVSETFLGTKINTGAPYFNKVMAPILLALILLMAVCPAIPWEKASPSRTLMQIRWPLGLSVVTAGILAAMGVNGMFAVFGLSACMFMLATHVMEITRAVRARRRATSENPATAFLKLFSKNRRRYGGYIVHIGIGVLAVGIISSQAYPLELIKTVNRGESFTIGGYELTFNSFNKTKQTDSDIIFAEMGVAYKGKKLAPVHPEKIYYDNWAEPSTEVAVKSRWNEDLYVVLSSWETKNKITVLARVNPFISWIWAGGYIMLAGTLVSLTVGRRTAGISLVQNLTKREAVR</sequence>
<evidence type="ECO:0000256" key="1">
    <source>
        <dbReference type="ARBA" id="ARBA00004429"/>
    </source>
</evidence>
<feature type="transmembrane region" description="Helical" evidence="10">
    <location>
        <begin position="482"/>
        <end position="504"/>
    </location>
</feature>